<dbReference type="Proteomes" id="UP000217199">
    <property type="component" value="Unassembled WGS sequence"/>
</dbReference>
<name>A0A286U632_9AGAM</name>
<keyword evidence="2" id="KW-1185">Reference proteome</keyword>
<accession>A0A286U632</accession>
<dbReference type="InParanoid" id="A0A286U632"/>
<evidence type="ECO:0000313" key="1">
    <source>
        <dbReference type="EMBL" id="PAV15038.1"/>
    </source>
</evidence>
<comment type="caution">
    <text evidence="1">The sequence shown here is derived from an EMBL/GenBank/DDBJ whole genome shotgun (WGS) entry which is preliminary data.</text>
</comment>
<proteinExistence type="predicted"/>
<organism evidence="1 2">
    <name type="scientific">Pyrrhoderma noxium</name>
    <dbReference type="NCBI Taxonomy" id="2282107"/>
    <lineage>
        <taxon>Eukaryota</taxon>
        <taxon>Fungi</taxon>
        <taxon>Dikarya</taxon>
        <taxon>Basidiomycota</taxon>
        <taxon>Agaricomycotina</taxon>
        <taxon>Agaricomycetes</taxon>
        <taxon>Hymenochaetales</taxon>
        <taxon>Hymenochaetaceae</taxon>
        <taxon>Pyrrhoderma</taxon>
    </lineage>
</organism>
<reference evidence="1 2" key="1">
    <citation type="journal article" date="2017" name="Mol. Ecol.">
        <title>Comparative and population genomic landscape of Phellinus noxius: A hypervariable fungus causing root rot in trees.</title>
        <authorList>
            <person name="Chung C.L."/>
            <person name="Lee T.J."/>
            <person name="Akiba M."/>
            <person name="Lee H.H."/>
            <person name="Kuo T.H."/>
            <person name="Liu D."/>
            <person name="Ke H.M."/>
            <person name="Yokoi T."/>
            <person name="Roa M.B."/>
            <person name="Lu M.J."/>
            <person name="Chang Y.Y."/>
            <person name="Ann P.J."/>
            <person name="Tsai J.N."/>
            <person name="Chen C.Y."/>
            <person name="Tzean S.S."/>
            <person name="Ota Y."/>
            <person name="Hattori T."/>
            <person name="Sahashi N."/>
            <person name="Liou R.F."/>
            <person name="Kikuchi T."/>
            <person name="Tsai I.J."/>
        </authorList>
    </citation>
    <scope>NUCLEOTIDE SEQUENCE [LARGE SCALE GENOMIC DNA]</scope>
    <source>
        <strain evidence="1 2">FFPRI411160</strain>
    </source>
</reference>
<protein>
    <submittedName>
        <fullName evidence="1">Uncharacterized protein</fullName>
    </submittedName>
</protein>
<sequence length="69" mass="7726">MFRMPPSSLPLTLSTTNLRYPQSSVNVNNELGLIYRYYQIVNTLNEPVCISTVANIDNVNIVDPIQVNG</sequence>
<gene>
    <name evidence="1" type="ORF">PNOK_0959100</name>
</gene>
<dbReference type="AlphaFoldDB" id="A0A286U632"/>
<evidence type="ECO:0000313" key="2">
    <source>
        <dbReference type="Proteomes" id="UP000217199"/>
    </source>
</evidence>
<dbReference type="EMBL" id="NBII01000011">
    <property type="protein sequence ID" value="PAV15038.1"/>
    <property type="molecule type" value="Genomic_DNA"/>
</dbReference>